<keyword evidence="2" id="KW-1185">Reference proteome</keyword>
<dbReference type="RefSeq" id="WP_166395216.1">
    <property type="nucleotide sequence ID" value="NZ_CP045121.1"/>
</dbReference>
<reference evidence="1 2" key="1">
    <citation type="submission" date="2019-10" db="EMBL/GenBank/DDBJ databases">
        <title>Rubrobacter sp nov SCSIO 52915 isolated from a deep-sea sediment in the South China Sea.</title>
        <authorList>
            <person name="Chen R.W."/>
        </authorList>
    </citation>
    <scope>NUCLEOTIDE SEQUENCE [LARGE SCALE GENOMIC DNA]</scope>
    <source>
        <strain evidence="1 2">SCSIO 52915</strain>
    </source>
</reference>
<gene>
    <name evidence="1" type="ORF">GBA65_02335</name>
</gene>
<organism evidence="1 2">
    <name type="scientific">Rubrobacter marinus</name>
    <dbReference type="NCBI Taxonomy" id="2653852"/>
    <lineage>
        <taxon>Bacteria</taxon>
        <taxon>Bacillati</taxon>
        <taxon>Actinomycetota</taxon>
        <taxon>Rubrobacteria</taxon>
        <taxon>Rubrobacterales</taxon>
        <taxon>Rubrobacteraceae</taxon>
        <taxon>Rubrobacter</taxon>
    </lineage>
</organism>
<evidence type="ECO:0000313" key="2">
    <source>
        <dbReference type="Proteomes" id="UP000502706"/>
    </source>
</evidence>
<accession>A0A6G8PT62</accession>
<dbReference type="KEGG" id="rmar:GBA65_02335"/>
<evidence type="ECO:0000313" key="1">
    <source>
        <dbReference type="EMBL" id="QIN77534.1"/>
    </source>
</evidence>
<dbReference type="Proteomes" id="UP000502706">
    <property type="component" value="Chromosome"/>
</dbReference>
<protein>
    <submittedName>
        <fullName evidence="1">Uncharacterized protein</fullName>
    </submittedName>
</protein>
<name>A0A6G8PT62_9ACTN</name>
<dbReference type="AlphaFoldDB" id="A0A6G8PT62"/>
<sequence length="138" mass="15562">MMAAAPASGRREVHHRVPRCLLKAFDRAQEPGLEPKDLQAWFEWEEEAFRYGVDPDLSREELAKVIEGSTVELAGDEHRALHGAAGDFARWGRLGGIETLRRYGHPWFALLARRRWGKVGVEALAVYREELVAKAEAA</sequence>
<proteinExistence type="predicted"/>
<dbReference type="EMBL" id="CP045121">
    <property type="protein sequence ID" value="QIN77534.1"/>
    <property type="molecule type" value="Genomic_DNA"/>
</dbReference>